<keyword evidence="1" id="KW-0812">Transmembrane</keyword>
<feature type="transmembrane region" description="Helical" evidence="1">
    <location>
        <begin position="103"/>
        <end position="122"/>
    </location>
</feature>
<sequence length="161" mass="17870">MTHRFESNEDDPAINPYAPTAEVSHLSQVSAAQEDWPPPLSIRLVQIMAVILMIGCPIGAGFAFWDIETIMGSGPILSILALLILICYLATRRRSALNPWHGWQFPCVTVALAIGVFLVIYFKEWSPDDAQKPISWAFAGYAAFAQVGWLLLKLKRPTISE</sequence>
<dbReference type="EMBL" id="CP036272">
    <property type="protein sequence ID" value="QDT61045.1"/>
    <property type="molecule type" value="Genomic_DNA"/>
</dbReference>
<proteinExistence type="predicted"/>
<evidence type="ECO:0000313" key="2">
    <source>
        <dbReference type="EMBL" id="QDT61045.1"/>
    </source>
</evidence>
<keyword evidence="1" id="KW-1133">Transmembrane helix</keyword>
<reference evidence="2 3" key="1">
    <citation type="submission" date="2019-02" db="EMBL/GenBank/DDBJ databases">
        <title>Deep-cultivation of Planctomycetes and their phenomic and genomic characterization uncovers novel biology.</title>
        <authorList>
            <person name="Wiegand S."/>
            <person name="Jogler M."/>
            <person name="Boedeker C."/>
            <person name="Pinto D."/>
            <person name="Vollmers J."/>
            <person name="Rivas-Marin E."/>
            <person name="Kohn T."/>
            <person name="Peeters S.H."/>
            <person name="Heuer A."/>
            <person name="Rast P."/>
            <person name="Oberbeckmann S."/>
            <person name="Bunk B."/>
            <person name="Jeske O."/>
            <person name="Meyerdierks A."/>
            <person name="Storesund J.E."/>
            <person name="Kallscheuer N."/>
            <person name="Luecker S."/>
            <person name="Lage O.M."/>
            <person name="Pohl T."/>
            <person name="Merkel B.J."/>
            <person name="Hornburger P."/>
            <person name="Mueller R.-W."/>
            <person name="Bruemmer F."/>
            <person name="Labrenz M."/>
            <person name="Spormann A.M."/>
            <person name="Op den Camp H."/>
            <person name="Overmann J."/>
            <person name="Amann R."/>
            <person name="Jetten M.S.M."/>
            <person name="Mascher T."/>
            <person name="Medema M.H."/>
            <person name="Devos D.P."/>
            <person name="Kaster A.-K."/>
            <person name="Ovreas L."/>
            <person name="Rohde M."/>
            <person name="Galperin M.Y."/>
            <person name="Jogler C."/>
        </authorList>
    </citation>
    <scope>NUCLEOTIDE SEQUENCE [LARGE SCALE GENOMIC DNA]</scope>
    <source>
        <strain evidence="2 3">SV_7m_r</strain>
    </source>
</reference>
<gene>
    <name evidence="2" type="ORF">SV7mr_35750</name>
</gene>
<dbReference type="AlphaFoldDB" id="A0A517SY25"/>
<feature type="transmembrane region" description="Helical" evidence="1">
    <location>
        <begin position="134"/>
        <end position="152"/>
    </location>
</feature>
<evidence type="ECO:0008006" key="4">
    <source>
        <dbReference type="Google" id="ProtNLM"/>
    </source>
</evidence>
<accession>A0A517SY25</accession>
<dbReference type="RefSeq" id="WP_145274633.1">
    <property type="nucleotide sequence ID" value="NZ_CP036272.1"/>
</dbReference>
<organism evidence="2 3">
    <name type="scientific">Stieleria bergensis</name>
    <dbReference type="NCBI Taxonomy" id="2528025"/>
    <lineage>
        <taxon>Bacteria</taxon>
        <taxon>Pseudomonadati</taxon>
        <taxon>Planctomycetota</taxon>
        <taxon>Planctomycetia</taxon>
        <taxon>Pirellulales</taxon>
        <taxon>Pirellulaceae</taxon>
        <taxon>Stieleria</taxon>
    </lineage>
</organism>
<evidence type="ECO:0000313" key="3">
    <source>
        <dbReference type="Proteomes" id="UP000315003"/>
    </source>
</evidence>
<keyword evidence="1" id="KW-0472">Membrane</keyword>
<evidence type="ECO:0000256" key="1">
    <source>
        <dbReference type="SAM" id="Phobius"/>
    </source>
</evidence>
<dbReference type="OrthoDB" id="270303at2"/>
<keyword evidence="3" id="KW-1185">Reference proteome</keyword>
<feature type="transmembrane region" description="Helical" evidence="1">
    <location>
        <begin position="70"/>
        <end position="91"/>
    </location>
</feature>
<feature type="transmembrane region" description="Helical" evidence="1">
    <location>
        <begin position="44"/>
        <end position="64"/>
    </location>
</feature>
<protein>
    <recommendedName>
        <fullName evidence="4">Transmembrane protein</fullName>
    </recommendedName>
</protein>
<name>A0A517SY25_9BACT</name>
<dbReference type="Proteomes" id="UP000315003">
    <property type="component" value="Chromosome"/>
</dbReference>